<dbReference type="Proteomes" id="UP000269721">
    <property type="component" value="Unassembled WGS sequence"/>
</dbReference>
<organism evidence="2 3">
    <name type="scientific">Blyttiomyces helicus</name>
    <dbReference type="NCBI Taxonomy" id="388810"/>
    <lineage>
        <taxon>Eukaryota</taxon>
        <taxon>Fungi</taxon>
        <taxon>Fungi incertae sedis</taxon>
        <taxon>Chytridiomycota</taxon>
        <taxon>Chytridiomycota incertae sedis</taxon>
        <taxon>Chytridiomycetes</taxon>
        <taxon>Chytridiomycetes incertae sedis</taxon>
        <taxon>Blyttiomyces</taxon>
    </lineage>
</organism>
<protein>
    <submittedName>
        <fullName evidence="2">Uncharacterized protein</fullName>
    </submittedName>
</protein>
<sequence length="323" mass="35365">MSLARRLAFPHVFPLELVPVGGLEIRAKNTCDRVRRGQLGLVIVFLEFVLCALRSILELLSGCMVNDLLKDCTDAVVVGDGRPDSTRTNLVRNLEALQGRGDNEDNVLATVQSREFGEVEKTRVHIPVLVDVVVNKTVEGQIVWQSPGVWREGAIARGLLEWMGIGNSAYHPLVEVPTFPNPSTQLRHLSHPNRPPYPQSLPQHLQKLSMHAAEIAADEGAVRDDDIYSEHSEQKCLLSKCGSFDGRIPGSDEFYPVRERDGVELCQSFWPAAVLRASGTRVLGPVGESEGGVESSRVESDTQLDSGLAQADSGVTESSRVRV</sequence>
<dbReference type="EMBL" id="KZ993859">
    <property type="protein sequence ID" value="RKO94583.1"/>
    <property type="molecule type" value="Genomic_DNA"/>
</dbReference>
<evidence type="ECO:0000256" key="1">
    <source>
        <dbReference type="SAM" id="MobiDB-lite"/>
    </source>
</evidence>
<feature type="compositionally biased region" description="Low complexity" evidence="1">
    <location>
        <begin position="283"/>
        <end position="295"/>
    </location>
</feature>
<proteinExistence type="predicted"/>
<feature type="region of interest" description="Disordered" evidence="1">
    <location>
        <begin position="283"/>
        <end position="323"/>
    </location>
</feature>
<dbReference type="AlphaFoldDB" id="A0A4P9WQV9"/>
<evidence type="ECO:0000313" key="3">
    <source>
        <dbReference type="Proteomes" id="UP000269721"/>
    </source>
</evidence>
<feature type="compositionally biased region" description="Polar residues" evidence="1">
    <location>
        <begin position="313"/>
        <end position="323"/>
    </location>
</feature>
<keyword evidence="3" id="KW-1185">Reference proteome</keyword>
<accession>A0A4P9WQV9</accession>
<gene>
    <name evidence="2" type="ORF">BDK51DRAFT_25644</name>
</gene>
<name>A0A4P9WQV9_9FUNG</name>
<evidence type="ECO:0000313" key="2">
    <source>
        <dbReference type="EMBL" id="RKO94583.1"/>
    </source>
</evidence>
<reference evidence="3" key="1">
    <citation type="journal article" date="2018" name="Nat. Microbiol.">
        <title>Leveraging single-cell genomics to expand the fungal tree of life.</title>
        <authorList>
            <person name="Ahrendt S.R."/>
            <person name="Quandt C.A."/>
            <person name="Ciobanu D."/>
            <person name="Clum A."/>
            <person name="Salamov A."/>
            <person name="Andreopoulos B."/>
            <person name="Cheng J.F."/>
            <person name="Woyke T."/>
            <person name="Pelin A."/>
            <person name="Henrissat B."/>
            <person name="Reynolds N.K."/>
            <person name="Benny G.L."/>
            <person name="Smith M.E."/>
            <person name="James T.Y."/>
            <person name="Grigoriev I.V."/>
        </authorList>
    </citation>
    <scope>NUCLEOTIDE SEQUENCE [LARGE SCALE GENOMIC DNA]</scope>
</reference>